<organism evidence="2 3">
    <name type="scientific">Ambrosia artemisiifolia</name>
    <name type="common">Common ragweed</name>
    <dbReference type="NCBI Taxonomy" id="4212"/>
    <lineage>
        <taxon>Eukaryota</taxon>
        <taxon>Viridiplantae</taxon>
        <taxon>Streptophyta</taxon>
        <taxon>Embryophyta</taxon>
        <taxon>Tracheophyta</taxon>
        <taxon>Spermatophyta</taxon>
        <taxon>Magnoliopsida</taxon>
        <taxon>eudicotyledons</taxon>
        <taxon>Gunneridae</taxon>
        <taxon>Pentapetalae</taxon>
        <taxon>asterids</taxon>
        <taxon>campanulids</taxon>
        <taxon>Asterales</taxon>
        <taxon>Asteraceae</taxon>
        <taxon>Asteroideae</taxon>
        <taxon>Heliantheae alliance</taxon>
        <taxon>Heliantheae</taxon>
        <taxon>Ambrosia</taxon>
    </lineage>
</organism>
<comment type="caution">
    <text evidence="2">The sequence shown here is derived from an EMBL/GenBank/DDBJ whole genome shotgun (WGS) entry which is preliminary data.</text>
</comment>
<evidence type="ECO:0000313" key="2">
    <source>
        <dbReference type="EMBL" id="KAI7743142.1"/>
    </source>
</evidence>
<protein>
    <submittedName>
        <fullName evidence="2">Uncharacterized protein</fullName>
    </submittedName>
</protein>
<reference evidence="2" key="1">
    <citation type="submission" date="2022-06" db="EMBL/GenBank/DDBJ databases">
        <title>Uncovering the hologenomic basis of an extraordinary plant invasion.</title>
        <authorList>
            <person name="Bieker V.C."/>
            <person name="Martin M.D."/>
            <person name="Gilbert T."/>
            <person name="Hodgins K."/>
            <person name="Battlay P."/>
            <person name="Petersen B."/>
            <person name="Wilson J."/>
        </authorList>
    </citation>
    <scope>NUCLEOTIDE SEQUENCE</scope>
    <source>
        <strain evidence="2">AA19_3_7</strain>
        <tissue evidence="2">Leaf</tissue>
    </source>
</reference>
<dbReference type="AlphaFoldDB" id="A0AAD5GHV8"/>
<evidence type="ECO:0000256" key="1">
    <source>
        <dbReference type="SAM" id="MobiDB-lite"/>
    </source>
</evidence>
<accession>A0AAD5GHV8</accession>
<keyword evidence="3" id="KW-1185">Reference proteome</keyword>
<dbReference type="Proteomes" id="UP001206925">
    <property type="component" value="Unassembled WGS sequence"/>
</dbReference>
<name>A0AAD5GHV8_AMBAR</name>
<evidence type="ECO:0000313" key="3">
    <source>
        <dbReference type="Proteomes" id="UP001206925"/>
    </source>
</evidence>
<proteinExistence type="predicted"/>
<dbReference type="EMBL" id="JAMZMK010007810">
    <property type="protein sequence ID" value="KAI7743142.1"/>
    <property type="molecule type" value="Genomic_DNA"/>
</dbReference>
<feature type="region of interest" description="Disordered" evidence="1">
    <location>
        <begin position="86"/>
        <end position="106"/>
    </location>
</feature>
<sequence>MQAIREVTIKILFNIFDSVPSPPPLVFRVVFKLGTVKHVGQLKFLNHVKSSDDPTTLSIYIHISPTSSGSLSLEKTGYTETDGMFAKKTGAGAGHSERTKREKYARRSASDTHIIRKYQAFAQTLMQQSRRFGSEFRLSETFGGAAAGFQNLDVIDS</sequence>
<gene>
    <name evidence="2" type="ORF">M8C21_010040</name>
</gene>